<keyword evidence="2" id="KW-1185">Reference proteome</keyword>
<dbReference type="Proteomes" id="UP000289738">
    <property type="component" value="Chromosome A07"/>
</dbReference>
<gene>
    <name evidence="1" type="ORF">Ahy_A07g032774</name>
</gene>
<protein>
    <submittedName>
        <fullName evidence="1">Uncharacterized protein</fullName>
    </submittedName>
</protein>
<proteinExistence type="predicted"/>
<name>A0A445C7H7_ARAHY</name>
<comment type="caution">
    <text evidence="1">The sequence shown here is derived from an EMBL/GenBank/DDBJ whole genome shotgun (WGS) entry which is preliminary data.</text>
</comment>
<evidence type="ECO:0000313" key="2">
    <source>
        <dbReference type="Proteomes" id="UP000289738"/>
    </source>
</evidence>
<accession>A0A445C7H7</accession>
<evidence type="ECO:0000313" key="1">
    <source>
        <dbReference type="EMBL" id="RYR46917.1"/>
    </source>
</evidence>
<organism evidence="1 2">
    <name type="scientific">Arachis hypogaea</name>
    <name type="common">Peanut</name>
    <dbReference type="NCBI Taxonomy" id="3818"/>
    <lineage>
        <taxon>Eukaryota</taxon>
        <taxon>Viridiplantae</taxon>
        <taxon>Streptophyta</taxon>
        <taxon>Embryophyta</taxon>
        <taxon>Tracheophyta</taxon>
        <taxon>Spermatophyta</taxon>
        <taxon>Magnoliopsida</taxon>
        <taxon>eudicotyledons</taxon>
        <taxon>Gunneridae</taxon>
        <taxon>Pentapetalae</taxon>
        <taxon>rosids</taxon>
        <taxon>fabids</taxon>
        <taxon>Fabales</taxon>
        <taxon>Fabaceae</taxon>
        <taxon>Papilionoideae</taxon>
        <taxon>50 kb inversion clade</taxon>
        <taxon>dalbergioids sensu lato</taxon>
        <taxon>Dalbergieae</taxon>
        <taxon>Pterocarpus clade</taxon>
        <taxon>Arachis</taxon>
    </lineage>
</organism>
<dbReference type="AlphaFoldDB" id="A0A445C7H7"/>
<sequence length="630" mass="69852">MNPPHRPALLSLSLLETAHHTRRHSTSNSHRFTATGRLPPSPCLSLGSLNRVLASRISSLFSVCAVCLASRVSPRLRRYVACRQRPCQSTERLVCSTARVLPLFLQSCFLVNAPSRALRLRPSLYSISWLLILELLLIVHLLPLQQQMASSETPSSQEHQMKIYLYFEITPWRYGGTWDAEKLADELWFQLNTLRVLLFIHSFLGNSIAFPQENMTHPLHHISAIKHIAHGQFEEELLRFLQHCAIFIQGLWIAKASSERTTLPTLLSLSLSETAHHTRRHSTSSSHRFTAIGCSPPSRASRRILRIVCSRVASHPSPPSIPCARTLASRRAFATVQRVVVVRHHSTERLVCSTARVLPLFLQLCFLVSACVSHAAPPSLPLLYSVLLDPADSIDNPITQSLGRIEPLVELDMQQTRPNPSLSGTPLTQPVSVLSPPLPLTLTLTSSLSRLSPHLDSRHSQSLTASPRRSLSLSPRPLTSIVVAVPCTCPRFAGGRSRRNRIWSLGWWWWSSSCFSLSLSRTGSRPLPSLRSSSPVAEATDPGGLVFVVVFLLRALPSASPSPSASRSPSASFVQPDLTWDAENLTDELWFQLNTLIATPTKLGLSLRSLLSWQLHCLSSRYASISDSSL</sequence>
<dbReference type="EMBL" id="SDMP01000007">
    <property type="protein sequence ID" value="RYR46917.1"/>
    <property type="molecule type" value="Genomic_DNA"/>
</dbReference>
<reference evidence="1 2" key="1">
    <citation type="submission" date="2019-01" db="EMBL/GenBank/DDBJ databases">
        <title>Sequencing of cultivated peanut Arachis hypogaea provides insights into genome evolution and oil improvement.</title>
        <authorList>
            <person name="Chen X."/>
        </authorList>
    </citation>
    <scope>NUCLEOTIDE SEQUENCE [LARGE SCALE GENOMIC DNA]</scope>
    <source>
        <strain evidence="2">cv. Fuhuasheng</strain>
        <tissue evidence="1">Leaves</tissue>
    </source>
</reference>